<organism evidence="6 7">
    <name type="scientific">Porphyridium purpureum</name>
    <name type="common">Red alga</name>
    <name type="synonym">Porphyridium cruentum</name>
    <dbReference type="NCBI Taxonomy" id="35688"/>
    <lineage>
        <taxon>Eukaryota</taxon>
        <taxon>Rhodophyta</taxon>
        <taxon>Bangiophyceae</taxon>
        <taxon>Porphyridiales</taxon>
        <taxon>Porphyridiaceae</taxon>
        <taxon>Porphyridium</taxon>
    </lineage>
</organism>
<comment type="catalytic activity">
    <reaction evidence="1">
        <text>2-succinylbenzoyl-CoA + H(+) = 1,4-dihydroxy-2-naphthoyl-CoA + H2O</text>
        <dbReference type="Rhea" id="RHEA:26562"/>
        <dbReference type="ChEBI" id="CHEBI:15377"/>
        <dbReference type="ChEBI" id="CHEBI:15378"/>
        <dbReference type="ChEBI" id="CHEBI:57364"/>
        <dbReference type="ChEBI" id="CHEBI:58897"/>
        <dbReference type="EC" id="4.1.3.36"/>
    </reaction>
</comment>
<evidence type="ECO:0000313" key="6">
    <source>
        <dbReference type="EMBL" id="KAA8496823.1"/>
    </source>
</evidence>
<dbReference type="Proteomes" id="UP000324585">
    <property type="component" value="Unassembled WGS sequence"/>
</dbReference>
<evidence type="ECO:0000256" key="4">
    <source>
        <dbReference type="RuleBase" id="RU003707"/>
    </source>
</evidence>
<dbReference type="InterPro" id="IPR018376">
    <property type="entry name" value="Enoyl-CoA_hyd/isom_CS"/>
</dbReference>
<dbReference type="GO" id="GO:0008935">
    <property type="term" value="F:1,4-dihydroxy-2-naphthoyl-CoA synthase activity"/>
    <property type="evidence" value="ECO:0007669"/>
    <property type="project" value="UniProtKB-EC"/>
</dbReference>
<dbReference type="OMA" id="IFKQTDA"/>
<dbReference type="Pfam" id="PF00378">
    <property type="entry name" value="ECH_1"/>
    <property type="match status" value="1"/>
</dbReference>
<accession>A0A5J4Z1R2</accession>
<protein>
    <recommendedName>
        <fullName evidence="3">1,4-dihydroxy-2-naphthoyl-CoA synthase</fullName>
        <ecNumber evidence="3">4.1.3.36</ecNumber>
    </recommendedName>
</protein>
<dbReference type="NCBIfam" id="NF005637">
    <property type="entry name" value="PRK07396.1"/>
    <property type="match status" value="1"/>
</dbReference>
<reference evidence="7" key="1">
    <citation type="journal article" date="2019" name="Nat. Commun.">
        <title>Expansion of phycobilisome linker gene families in mesophilic red algae.</title>
        <authorList>
            <person name="Lee J."/>
            <person name="Kim D."/>
            <person name="Bhattacharya D."/>
            <person name="Yoon H.S."/>
        </authorList>
    </citation>
    <scope>NUCLEOTIDE SEQUENCE [LARGE SCALE GENOMIC DNA]</scope>
    <source>
        <strain evidence="7">CCMP 1328</strain>
    </source>
</reference>
<dbReference type="HAMAP" id="MF_01934">
    <property type="entry name" value="MenB"/>
    <property type="match status" value="1"/>
</dbReference>
<name>A0A5J4Z1R2_PORPP</name>
<dbReference type="GO" id="GO:0009234">
    <property type="term" value="P:menaquinone biosynthetic process"/>
    <property type="evidence" value="ECO:0007669"/>
    <property type="project" value="InterPro"/>
</dbReference>
<dbReference type="EMBL" id="VRMN01000002">
    <property type="protein sequence ID" value="KAA8496823.1"/>
    <property type="molecule type" value="Genomic_DNA"/>
</dbReference>
<dbReference type="FunFam" id="3.90.226.10:FF:000003">
    <property type="entry name" value="1,4-dihydroxy-2-naphthoyl-CoA synthase"/>
    <property type="match status" value="1"/>
</dbReference>
<comment type="caution">
    <text evidence="6">The sequence shown here is derived from an EMBL/GenBank/DDBJ whole genome shotgun (WGS) entry which is preliminary data.</text>
</comment>
<dbReference type="OrthoDB" id="2018133at2759"/>
<sequence>MGDAPKMGVQDRAASGSGLQRHTVLSRNDGVEPEWRRVEEFAHVFVDIEFETADDGAIARITINRPDKLNSFRPQTLREMERAFMHVRDEPRIRVVILTGKGAGSFCAGGDQSVRGESGYVGSDGVPRLEVLDLQVMMRRLPKPVIAAVAGYAVGGGHILHMVCDLTIAAENAMFGQSGPRVGSFDGGYGSSHMARLIGQKRAREMWFLCKLYDAQTALQWGLINCVVPVDALQLEAVTWAREIVLKSPTAIACLKAALNADEDGQAGLSQLAGEATRLFYQSKEGQEGRNAFLEKRRPDFARVAAKL</sequence>
<dbReference type="PROSITE" id="PS00166">
    <property type="entry name" value="ENOYL_COA_HYDRATASE"/>
    <property type="match status" value="1"/>
</dbReference>
<dbReference type="SUPFAM" id="SSF52096">
    <property type="entry name" value="ClpP/crotonase"/>
    <property type="match status" value="1"/>
</dbReference>
<keyword evidence="2" id="KW-0456">Lyase</keyword>
<dbReference type="NCBIfam" id="TIGR01929">
    <property type="entry name" value="menB"/>
    <property type="match status" value="1"/>
</dbReference>
<dbReference type="AlphaFoldDB" id="A0A5J4Z1R2"/>
<keyword evidence="7" id="KW-1185">Reference proteome</keyword>
<dbReference type="EC" id="4.1.3.36" evidence="3"/>
<proteinExistence type="inferred from homology"/>
<evidence type="ECO:0000256" key="5">
    <source>
        <dbReference type="SAM" id="MobiDB-lite"/>
    </source>
</evidence>
<dbReference type="GO" id="GO:0005829">
    <property type="term" value="C:cytosol"/>
    <property type="evidence" value="ECO:0007669"/>
    <property type="project" value="TreeGrafter"/>
</dbReference>
<dbReference type="InterPro" id="IPR001753">
    <property type="entry name" value="Enoyl-CoA_hydra/iso"/>
</dbReference>
<dbReference type="PANTHER" id="PTHR43113">
    <property type="entry name" value="NUCLEOSIDE-DIPHOSPHATE-SUGAR EPIMERASE"/>
    <property type="match status" value="1"/>
</dbReference>
<dbReference type="InterPro" id="IPR010198">
    <property type="entry name" value="DHNA-CoA_synthase_MenB"/>
</dbReference>
<dbReference type="InterPro" id="IPR029045">
    <property type="entry name" value="ClpP/crotonase-like_dom_sf"/>
</dbReference>
<dbReference type="PANTHER" id="PTHR43113:SF1">
    <property type="entry name" value="1,4-DIHYDROXY-2-NAPHTHOYL-COA SYNTHASE, PEROXISOMAL"/>
    <property type="match status" value="1"/>
</dbReference>
<feature type="region of interest" description="Disordered" evidence="5">
    <location>
        <begin position="1"/>
        <end position="23"/>
    </location>
</feature>
<gene>
    <name evidence="6" type="ORF">FVE85_0552</name>
</gene>
<evidence type="ECO:0000313" key="7">
    <source>
        <dbReference type="Proteomes" id="UP000324585"/>
    </source>
</evidence>
<evidence type="ECO:0000256" key="2">
    <source>
        <dbReference type="ARBA" id="ARBA00023239"/>
    </source>
</evidence>
<dbReference type="Gene3D" id="1.10.12.10">
    <property type="entry name" value="Lyase 2-enoyl-coa Hydratase, Chain A, domain 2"/>
    <property type="match status" value="1"/>
</dbReference>
<evidence type="ECO:0000256" key="3">
    <source>
        <dbReference type="ARBA" id="ARBA00066833"/>
    </source>
</evidence>
<dbReference type="InterPro" id="IPR014748">
    <property type="entry name" value="Enoyl-CoA_hydra_C"/>
</dbReference>
<dbReference type="CDD" id="cd06558">
    <property type="entry name" value="crotonase-like"/>
    <property type="match status" value="1"/>
</dbReference>
<evidence type="ECO:0000256" key="1">
    <source>
        <dbReference type="ARBA" id="ARBA00000177"/>
    </source>
</evidence>
<comment type="similarity">
    <text evidence="4">Belongs to the enoyl-CoA hydratase/isomerase family.</text>
</comment>
<dbReference type="Gene3D" id="3.90.226.10">
    <property type="entry name" value="2-enoyl-CoA Hydratase, Chain A, domain 1"/>
    <property type="match status" value="1"/>
</dbReference>